<protein>
    <submittedName>
        <fullName evidence="2">Uncharacterized protein</fullName>
    </submittedName>
</protein>
<comment type="caution">
    <text evidence="2">The sequence shown here is derived from an EMBL/GenBank/DDBJ whole genome shotgun (WGS) entry which is preliminary data.</text>
</comment>
<dbReference type="Proteomes" id="UP000765509">
    <property type="component" value="Unassembled WGS sequence"/>
</dbReference>
<evidence type="ECO:0000313" key="2">
    <source>
        <dbReference type="EMBL" id="MBW0481187.1"/>
    </source>
</evidence>
<dbReference type="AlphaFoldDB" id="A0A9Q3CEF6"/>
<dbReference type="EMBL" id="AVOT02006280">
    <property type="protein sequence ID" value="MBW0481187.1"/>
    <property type="molecule type" value="Genomic_DNA"/>
</dbReference>
<accession>A0A9Q3CEF6</accession>
<feature type="region of interest" description="Disordered" evidence="1">
    <location>
        <begin position="1"/>
        <end position="39"/>
    </location>
</feature>
<sequence length="194" mass="22177">MNLNDSGSSRDESPILQVPSSPMRQEASNHPRLRTPNPSYKSLKSNLLRDLTAQSLAETLDKTNIDPLTSENYAQLSNKVKMALTIKNIDIFLKPYWIRSLPNDAPEEEGEFFHNSFRQIYFWLGNTLDQENYDKFFDDDQENYNPAALWLNICDFYAASVVKNGAKVMTKLFGMKIEDGIVLNSVIERDSESV</sequence>
<name>A0A9Q3CEF6_9BASI</name>
<reference evidence="2" key="1">
    <citation type="submission" date="2021-03" db="EMBL/GenBank/DDBJ databases">
        <title>Draft genome sequence of rust myrtle Austropuccinia psidii MF-1, a brazilian biotype.</title>
        <authorList>
            <person name="Quecine M.C."/>
            <person name="Pachon D.M.R."/>
            <person name="Bonatelli M.L."/>
            <person name="Correr F.H."/>
            <person name="Franceschini L.M."/>
            <person name="Leite T.F."/>
            <person name="Margarido G.R.A."/>
            <person name="Almeida C.A."/>
            <person name="Ferrarezi J.A."/>
            <person name="Labate C.A."/>
        </authorList>
    </citation>
    <scope>NUCLEOTIDE SEQUENCE</scope>
    <source>
        <strain evidence="2">MF-1</strain>
    </source>
</reference>
<organism evidence="2 3">
    <name type="scientific">Austropuccinia psidii MF-1</name>
    <dbReference type="NCBI Taxonomy" id="1389203"/>
    <lineage>
        <taxon>Eukaryota</taxon>
        <taxon>Fungi</taxon>
        <taxon>Dikarya</taxon>
        <taxon>Basidiomycota</taxon>
        <taxon>Pucciniomycotina</taxon>
        <taxon>Pucciniomycetes</taxon>
        <taxon>Pucciniales</taxon>
        <taxon>Sphaerophragmiaceae</taxon>
        <taxon>Austropuccinia</taxon>
    </lineage>
</organism>
<evidence type="ECO:0000313" key="3">
    <source>
        <dbReference type="Proteomes" id="UP000765509"/>
    </source>
</evidence>
<evidence type="ECO:0000256" key="1">
    <source>
        <dbReference type="SAM" id="MobiDB-lite"/>
    </source>
</evidence>
<gene>
    <name evidence="2" type="ORF">O181_020902</name>
</gene>
<feature type="compositionally biased region" description="Polar residues" evidence="1">
    <location>
        <begin position="18"/>
        <end position="28"/>
    </location>
</feature>
<keyword evidence="3" id="KW-1185">Reference proteome</keyword>
<proteinExistence type="predicted"/>